<feature type="region of interest" description="Disordered" evidence="1">
    <location>
        <begin position="205"/>
        <end position="236"/>
    </location>
</feature>
<feature type="compositionally biased region" description="Basic and acidic residues" evidence="1">
    <location>
        <begin position="601"/>
        <end position="615"/>
    </location>
</feature>
<feature type="region of interest" description="Disordered" evidence="1">
    <location>
        <begin position="418"/>
        <end position="707"/>
    </location>
</feature>
<feature type="compositionally biased region" description="Acidic residues" evidence="1">
    <location>
        <begin position="557"/>
        <end position="584"/>
    </location>
</feature>
<feature type="compositionally biased region" description="Basic and acidic residues" evidence="1">
    <location>
        <begin position="486"/>
        <end position="523"/>
    </location>
</feature>
<dbReference type="Pfam" id="PF10313">
    <property type="entry name" value="DUF2415"/>
    <property type="match status" value="1"/>
</dbReference>
<feature type="compositionally biased region" description="Acidic residues" evidence="1">
    <location>
        <begin position="223"/>
        <end position="233"/>
    </location>
</feature>
<feature type="compositionally biased region" description="Acidic residues" evidence="1">
    <location>
        <begin position="629"/>
        <end position="642"/>
    </location>
</feature>
<organism evidence="3 4">
    <name type="scientific">Rhodotorula taiwanensis</name>
    <dbReference type="NCBI Taxonomy" id="741276"/>
    <lineage>
        <taxon>Eukaryota</taxon>
        <taxon>Fungi</taxon>
        <taxon>Dikarya</taxon>
        <taxon>Basidiomycota</taxon>
        <taxon>Pucciniomycotina</taxon>
        <taxon>Microbotryomycetes</taxon>
        <taxon>Sporidiobolales</taxon>
        <taxon>Sporidiobolaceae</taxon>
        <taxon>Rhodotorula</taxon>
    </lineage>
</organism>
<dbReference type="InterPro" id="IPR015943">
    <property type="entry name" value="WD40/YVTN_repeat-like_dom_sf"/>
</dbReference>
<feature type="compositionally biased region" description="Pro residues" evidence="1">
    <location>
        <begin position="436"/>
        <end position="450"/>
    </location>
</feature>
<feature type="compositionally biased region" description="Low complexity" evidence="1">
    <location>
        <begin position="453"/>
        <end position="476"/>
    </location>
</feature>
<protein>
    <recommendedName>
        <fullName evidence="2">DUF2415 domain-containing protein</fullName>
    </recommendedName>
</protein>
<dbReference type="AlphaFoldDB" id="A0A2S5B4F6"/>
<dbReference type="InterPro" id="IPR036322">
    <property type="entry name" value="WD40_repeat_dom_sf"/>
</dbReference>
<feature type="compositionally biased region" description="Polar residues" evidence="1">
    <location>
        <begin position="338"/>
        <end position="350"/>
    </location>
</feature>
<comment type="caution">
    <text evidence="3">The sequence shown here is derived from an EMBL/GenBank/DDBJ whole genome shotgun (WGS) entry which is preliminary data.</text>
</comment>
<dbReference type="EMBL" id="PJQD01000075">
    <property type="protein sequence ID" value="POY71669.1"/>
    <property type="molecule type" value="Genomic_DNA"/>
</dbReference>
<dbReference type="InterPro" id="IPR001680">
    <property type="entry name" value="WD40_rpt"/>
</dbReference>
<evidence type="ECO:0000259" key="2">
    <source>
        <dbReference type="Pfam" id="PF10313"/>
    </source>
</evidence>
<reference evidence="3 4" key="1">
    <citation type="journal article" date="2018" name="Front. Microbiol.">
        <title>Prospects for Fungal Bioremediation of Acidic Radioactive Waste Sites: Characterization and Genome Sequence of Rhodotorula taiwanensis MD1149.</title>
        <authorList>
            <person name="Tkavc R."/>
            <person name="Matrosova V.Y."/>
            <person name="Grichenko O.E."/>
            <person name="Gostincar C."/>
            <person name="Volpe R.P."/>
            <person name="Klimenkova P."/>
            <person name="Gaidamakova E.K."/>
            <person name="Zhou C.E."/>
            <person name="Stewart B.J."/>
            <person name="Lyman M.G."/>
            <person name="Malfatti S.A."/>
            <person name="Rubinfeld B."/>
            <person name="Courtot M."/>
            <person name="Singh J."/>
            <person name="Dalgard C.L."/>
            <person name="Hamilton T."/>
            <person name="Frey K.G."/>
            <person name="Gunde-Cimerman N."/>
            <person name="Dugan L."/>
            <person name="Daly M.J."/>
        </authorList>
    </citation>
    <scope>NUCLEOTIDE SEQUENCE [LARGE SCALE GENOMIC DNA]</scope>
    <source>
        <strain evidence="3 4">MD1149</strain>
    </source>
</reference>
<dbReference type="Proteomes" id="UP000237144">
    <property type="component" value="Unassembled WGS sequence"/>
</dbReference>
<gene>
    <name evidence="3" type="ORF">BMF94_5364</name>
</gene>
<feature type="compositionally biased region" description="Basic and acidic residues" evidence="1">
    <location>
        <begin position="691"/>
        <end position="707"/>
    </location>
</feature>
<dbReference type="OrthoDB" id="64353at2759"/>
<keyword evidence="4" id="KW-1185">Reference proteome</keyword>
<name>A0A2S5B4F6_9BASI</name>
<dbReference type="SUPFAM" id="SSF50978">
    <property type="entry name" value="WD40 repeat-like"/>
    <property type="match status" value="1"/>
</dbReference>
<sequence>MSSSRPSRGDDPVLMHPSSALVRPEPYSVRATTTSSHPQLRDLLVHTPEHGNAVTVVCYDSLCTVDCYASRPPEYTPLKFSPSVLAAGMGLIAAGGQSSELALKSASPGSEWCFQHLPSATNASATGVRTLHSGSINNGIFICPSPTSPSTPRLLVSSNDEVIKVFEVEGAPPDYRKAKRRRERVRRDEGFSVVEATWAAERGETACGPAGTTSWARRRSTAESDDDVEEEPSYDPGQACHLIPRSSENIRLNTAVNHCSVSPDGKWLIAVGDTNEVFLYSAPRHDNEQYELAHTFVASSDASFSTDWNSDNRSFAVASQDGFVHVFDIRSLPSCSRPASPTLRGASSSPRKVAELKTTQTGPAGAARKVKFSPGGRTLDGGLMAFTEHRNRVHIVDSRNFETYQVLDVPIVASQPAYRPGDHLTPPPWSSHYLPNTPPPLRPRPQPPPRTFRSLSRPNLSRLPSASFSSLASFDAAGGGSGTCTPRDEKERDELEREMRERTERRARQEDRRLRAAAHEVRRVRNRRLAPPVGVQDEDEDGEAQAGAGDAARNDVMEIEEAGGLDGEDDDLGFDSAREDEDLDDLRLTGPSDSQLRRYRRGADTDPPRHDRDQVADDTLSGLDIEVLPYDDDDFTESDTEPDNYRMIQQPQRPSHIEPGEEAMSASEGERDDSAASSIDTTRPRRFGPRFGERHGGEALPSSRDRSVANRLAADWVRSRDDTTALDVPVRRNYSGAGYTPLARESIGPIRLPAYVSRSRLGMAPGSSSIPQPSAYYSTYVPSNYPSVSVSFAASSLPATSIPLASLFSAPLIGGGTYHATSAFFPLDSTPGDLLGLDWDEWGERVFVATGERVWEWEVDARARRGSAAWGVL</sequence>
<dbReference type="Gene3D" id="2.130.10.10">
    <property type="entry name" value="YVTN repeat-like/Quinoprotein amine dehydrogenase"/>
    <property type="match status" value="1"/>
</dbReference>
<dbReference type="SMART" id="SM00320">
    <property type="entry name" value="WD40"/>
    <property type="match status" value="3"/>
</dbReference>
<evidence type="ECO:0000313" key="4">
    <source>
        <dbReference type="Proteomes" id="UP000237144"/>
    </source>
</evidence>
<evidence type="ECO:0000313" key="3">
    <source>
        <dbReference type="EMBL" id="POY71669.1"/>
    </source>
</evidence>
<evidence type="ECO:0000256" key="1">
    <source>
        <dbReference type="SAM" id="MobiDB-lite"/>
    </source>
</evidence>
<proteinExistence type="predicted"/>
<accession>A0A2S5B4F6</accession>
<dbReference type="PANTHER" id="PTHR43991:SF9">
    <property type="entry name" value="DUF2415 DOMAIN-CONTAINING PROTEIN"/>
    <property type="match status" value="1"/>
</dbReference>
<feature type="region of interest" description="Disordered" evidence="1">
    <location>
        <begin position="338"/>
        <end position="363"/>
    </location>
</feature>
<feature type="domain" description="DUF2415" evidence="2">
    <location>
        <begin position="365"/>
        <end position="407"/>
    </location>
</feature>
<dbReference type="STRING" id="741276.A0A2S5B4F6"/>
<dbReference type="PANTHER" id="PTHR43991">
    <property type="entry name" value="WD REPEAT PROTEIN (AFU_ORTHOLOGUE AFUA_8G05640)-RELATED"/>
    <property type="match status" value="1"/>
</dbReference>
<dbReference type="InterPro" id="IPR019417">
    <property type="entry name" value="DUF2415"/>
</dbReference>